<evidence type="ECO:0000256" key="1">
    <source>
        <dbReference type="ARBA" id="ARBA00004202"/>
    </source>
</evidence>
<evidence type="ECO:0000256" key="3">
    <source>
        <dbReference type="ARBA" id="ARBA00022475"/>
    </source>
</evidence>
<name>A0A1I4F1S7_9LACT</name>
<dbReference type="PANTHER" id="PTHR37316:SF3">
    <property type="entry name" value="TEICHOIC ACID GLYCEROL-PHOSPHATE TRANSFERASE"/>
    <property type="match status" value="1"/>
</dbReference>
<gene>
    <name evidence="7" type="ORF">SAMN05216438_101371</name>
</gene>
<dbReference type="InterPro" id="IPR051612">
    <property type="entry name" value="Teichoic_Acid_Biosynth"/>
</dbReference>
<evidence type="ECO:0000256" key="5">
    <source>
        <dbReference type="ARBA" id="ARBA00022944"/>
    </source>
</evidence>
<sequence length="786" mass="91477">MKISVIGYNIFGIGGTSRSNLNTLYEFYKDEENELNYYNFCDFSIHDRVELILREPFMSSVNLKNLDELFDINYDENDKSLYFITRESFFAIGRFLRMQRPNSIVLGEIHAPLLYLSDELKLELPYFSYIRVATEGIKKDFIQRFSFDRVFSQRVSLCHIIDTECKSNSLTHNFAVVSRFSEREKDIAYSIKLMDYIINYLGNKDICFYIQGEGIGEVLYKNLIAYYDLKKNVFINRALPSNYIYLSTSPLETLGYSIIESIADSKIACVYKGDDGVIYENFSEVKAIRWLTKDIFADSATLLEATQLSLTSTEMAESLNQIMTPSKSYSEKILENIKGKKQVSYRKTPPLTKKEIRDIQNEISNSTIQDEEVFSKLRKHYLKLKKYPVIGHIISNKTIRITAKKTILNLQKNKKKSVKVRNDYFFFESFHGTNFSGDPKYLALAISKKYPDAKFFVSSANQLVDIEIRNYGFEAVRTGSKLYLDAFAQSKYIFINGNSLDRAGKNKEQIIIQTWHGFPIKKMVADLEDVQQREKELMAFVPRMKKWDYLLTSSDFHSQLLSSAFQLGKNNHLRILNLGTPKNGYLIENKESIQEKEKIHLKYLNKPIDRDKKYILFCPTWRKSKREDITSINLKELISELPEEYEIIVKLHPLESNLRSQYSSLDKRIHCFFNELVDIQELYLLCDILISDYSSAIFDFAHTGKKVILLQEDSESYTRQIGMYFDAGELLNLKGSNYTAVSLAREILFKESEGRINYDYNKLITSKLLNEDKYNSVQRILEKIGL</sequence>
<dbReference type="PANTHER" id="PTHR37316">
    <property type="entry name" value="TEICHOIC ACID GLYCEROL-PHOSPHATE PRIMASE"/>
    <property type="match status" value="1"/>
</dbReference>
<keyword evidence="4 7" id="KW-0808">Transferase</keyword>
<proteinExistence type="inferred from homology"/>
<dbReference type="InterPro" id="IPR043148">
    <property type="entry name" value="TagF_C"/>
</dbReference>
<organism evidence="7 8">
    <name type="scientific">Lactococcus garvieae</name>
    <dbReference type="NCBI Taxonomy" id="1363"/>
    <lineage>
        <taxon>Bacteria</taxon>
        <taxon>Bacillati</taxon>
        <taxon>Bacillota</taxon>
        <taxon>Bacilli</taxon>
        <taxon>Lactobacillales</taxon>
        <taxon>Streptococcaceae</taxon>
        <taxon>Lactococcus</taxon>
    </lineage>
</organism>
<protein>
    <submittedName>
        <fullName evidence="7">CDP-glycerol glycerophosphotransferase, TagB/SpsB family</fullName>
    </submittedName>
</protein>
<evidence type="ECO:0000313" key="7">
    <source>
        <dbReference type="EMBL" id="SFL11942.1"/>
    </source>
</evidence>
<keyword evidence="3" id="KW-1003">Cell membrane</keyword>
<comment type="similarity">
    <text evidence="2">Belongs to the CDP-glycerol glycerophosphotransferase family.</text>
</comment>
<dbReference type="RefSeq" id="WP_074750189.1">
    <property type="nucleotide sequence ID" value="NZ_CAXVJC010000006.1"/>
</dbReference>
<dbReference type="InterPro" id="IPR007554">
    <property type="entry name" value="Glycerophosphate_synth"/>
</dbReference>
<keyword evidence="5" id="KW-0777">Teichoic acid biosynthesis</keyword>
<dbReference type="Pfam" id="PF04464">
    <property type="entry name" value="Glyphos_transf"/>
    <property type="match status" value="1"/>
</dbReference>
<dbReference type="Gene3D" id="3.40.50.11820">
    <property type="match status" value="1"/>
</dbReference>
<dbReference type="InterPro" id="IPR043149">
    <property type="entry name" value="TagF_N"/>
</dbReference>
<reference evidence="7 8" key="1">
    <citation type="submission" date="2016-10" db="EMBL/GenBank/DDBJ databases">
        <authorList>
            <person name="de Groot N.N."/>
        </authorList>
    </citation>
    <scope>NUCLEOTIDE SEQUENCE [LARGE SCALE GENOMIC DNA]</scope>
    <source>
        <strain evidence="7 8">M79</strain>
    </source>
</reference>
<evidence type="ECO:0000256" key="2">
    <source>
        <dbReference type="ARBA" id="ARBA00010488"/>
    </source>
</evidence>
<dbReference type="GO" id="GO:0005886">
    <property type="term" value="C:plasma membrane"/>
    <property type="evidence" value="ECO:0007669"/>
    <property type="project" value="UniProtKB-SubCell"/>
</dbReference>
<dbReference type="EMBL" id="FOTJ01000001">
    <property type="protein sequence ID" value="SFL11942.1"/>
    <property type="molecule type" value="Genomic_DNA"/>
</dbReference>
<keyword evidence="6" id="KW-0472">Membrane</keyword>
<evidence type="ECO:0000313" key="8">
    <source>
        <dbReference type="Proteomes" id="UP000181969"/>
    </source>
</evidence>
<dbReference type="GO" id="GO:0047355">
    <property type="term" value="F:CDP-glycerol glycerophosphotransferase activity"/>
    <property type="evidence" value="ECO:0007669"/>
    <property type="project" value="InterPro"/>
</dbReference>
<dbReference type="GO" id="GO:0019350">
    <property type="term" value="P:teichoic acid biosynthetic process"/>
    <property type="evidence" value="ECO:0007669"/>
    <property type="project" value="UniProtKB-KW"/>
</dbReference>
<dbReference type="AlphaFoldDB" id="A0A1I4F1S7"/>
<dbReference type="Gene3D" id="3.40.50.12580">
    <property type="match status" value="1"/>
</dbReference>
<evidence type="ECO:0000256" key="6">
    <source>
        <dbReference type="ARBA" id="ARBA00023136"/>
    </source>
</evidence>
<dbReference type="SUPFAM" id="SSF53756">
    <property type="entry name" value="UDP-Glycosyltransferase/glycogen phosphorylase"/>
    <property type="match status" value="2"/>
</dbReference>
<comment type="subcellular location">
    <subcellularLocation>
        <location evidence="1">Cell membrane</location>
        <topology evidence="1">Peripheral membrane protein</topology>
    </subcellularLocation>
</comment>
<accession>A0A1I4F1S7</accession>
<evidence type="ECO:0000256" key="4">
    <source>
        <dbReference type="ARBA" id="ARBA00022679"/>
    </source>
</evidence>
<dbReference type="Proteomes" id="UP000181969">
    <property type="component" value="Unassembled WGS sequence"/>
</dbReference>